<dbReference type="EMBL" id="GBXM01079051">
    <property type="protein sequence ID" value="JAH29526.1"/>
    <property type="molecule type" value="Transcribed_RNA"/>
</dbReference>
<sequence>MHSCEANVINLTLVEFPQPYFPGSKPMSLT</sequence>
<reference evidence="1" key="1">
    <citation type="submission" date="2014-11" db="EMBL/GenBank/DDBJ databases">
        <authorList>
            <person name="Amaro Gonzalez C."/>
        </authorList>
    </citation>
    <scope>NUCLEOTIDE SEQUENCE</scope>
</reference>
<protein>
    <submittedName>
        <fullName evidence="1">Uncharacterized protein</fullName>
    </submittedName>
</protein>
<proteinExistence type="predicted"/>
<dbReference type="AlphaFoldDB" id="A0A0E9RK46"/>
<reference evidence="1" key="2">
    <citation type="journal article" date="2015" name="Fish Shellfish Immunol.">
        <title>Early steps in the European eel (Anguilla anguilla)-Vibrio vulnificus interaction in the gills: Role of the RtxA13 toxin.</title>
        <authorList>
            <person name="Callol A."/>
            <person name="Pajuelo D."/>
            <person name="Ebbesson L."/>
            <person name="Teles M."/>
            <person name="MacKenzie S."/>
            <person name="Amaro C."/>
        </authorList>
    </citation>
    <scope>NUCLEOTIDE SEQUENCE</scope>
</reference>
<evidence type="ECO:0000313" key="1">
    <source>
        <dbReference type="EMBL" id="JAH29526.1"/>
    </source>
</evidence>
<organism evidence="1">
    <name type="scientific">Anguilla anguilla</name>
    <name type="common">European freshwater eel</name>
    <name type="synonym">Muraena anguilla</name>
    <dbReference type="NCBI Taxonomy" id="7936"/>
    <lineage>
        <taxon>Eukaryota</taxon>
        <taxon>Metazoa</taxon>
        <taxon>Chordata</taxon>
        <taxon>Craniata</taxon>
        <taxon>Vertebrata</taxon>
        <taxon>Euteleostomi</taxon>
        <taxon>Actinopterygii</taxon>
        <taxon>Neopterygii</taxon>
        <taxon>Teleostei</taxon>
        <taxon>Anguilliformes</taxon>
        <taxon>Anguillidae</taxon>
        <taxon>Anguilla</taxon>
    </lineage>
</organism>
<name>A0A0E9RK46_ANGAN</name>
<accession>A0A0E9RK46</accession>